<dbReference type="Gene3D" id="2.90.10.10">
    <property type="entry name" value="Bulb-type lectin domain"/>
    <property type="match status" value="1"/>
</dbReference>
<dbReference type="InterPro" id="IPR011047">
    <property type="entry name" value="Quinoprotein_ADH-like_sf"/>
</dbReference>
<keyword evidence="3" id="KW-1185">Reference proteome</keyword>
<dbReference type="PANTHER" id="PTHR34512:SF30">
    <property type="entry name" value="OUTER MEMBRANE PROTEIN ASSEMBLY FACTOR BAMB"/>
    <property type="match status" value="1"/>
</dbReference>
<dbReference type="EMBL" id="CP043875">
    <property type="protein sequence ID" value="WOF16476.1"/>
    <property type="molecule type" value="Genomic_DNA"/>
</dbReference>
<name>A0AA97FFH1_9EURY</name>
<dbReference type="InterPro" id="IPR001480">
    <property type="entry name" value="Bulb-type_lectin_dom"/>
</dbReference>
<dbReference type="AlphaFoldDB" id="A0AA97FFH1"/>
<proteinExistence type="predicted"/>
<dbReference type="InterPro" id="IPR036426">
    <property type="entry name" value="Bulb-type_lectin_dom_sf"/>
</dbReference>
<feature type="domain" description="Bulb-type lectin" evidence="1">
    <location>
        <begin position="1"/>
        <end position="113"/>
    </location>
</feature>
<reference evidence="2 3" key="1">
    <citation type="submission" date="2019-09" db="EMBL/GenBank/DDBJ databases">
        <title>The complete genome of Methanoplanus sp. FWC-SCC4.</title>
        <authorList>
            <person name="Chen S.-C."/>
            <person name="Zhou Y.-Z."/>
            <person name="Lai M.-C."/>
        </authorList>
    </citation>
    <scope>NUCLEOTIDE SEQUENCE [LARGE SCALE GENOMIC DNA]</scope>
    <source>
        <strain evidence="2 3">FWC-SCC4</strain>
    </source>
</reference>
<organism evidence="2 3">
    <name type="scientific">Methanochimaera problematica</name>
    <dbReference type="NCBI Taxonomy" id="2609417"/>
    <lineage>
        <taxon>Archaea</taxon>
        <taxon>Methanobacteriati</taxon>
        <taxon>Methanobacteriota</taxon>
        <taxon>Stenosarchaea group</taxon>
        <taxon>Methanomicrobia</taxon>
        <taxon>Methanomicrobiales</taxon>
        <taxon>Methanomicrobiaceae</taxon>
        <taxon>Methanochimaera</taxon>
    </lineage>
</organism>
<dbReference type="Proteomes" id="UP001301797">
    <property type="component" value="Chromosome"/>
</dbReference>
<protein>
    <recommendedName>
        <fullName evidence="1">Bulb-type lectin domain-containing protein</fullName>
    </recommendedName>
</protein>
<evidence type="ECO:0000313" key="2">
    <source>
        <dbReference type="EMBL" id="WOF16476.1"/>
    </source>
</evidence>
<dbReference type="GeneID" id="85229917"/>
<gene>
    <name evidence="2" type="ORF">F1737_07060</name>
</gene>
<dbReference type="RefSeq" id="WP_317135894.1">
    <property type="nucleotide sequence ID" value="NZ_CP043875.1"/>
</dbReference>
<sequence>MQKIKLISIFFLSIFIIAALVSADEFQGYDRENIDFVHVSLSNNGNMIIAGDPERGILALITKDGLPVWAYQTGTNISGVAISGNGEYISCISEEGNVILFDNSGNFLWESSIKGCSPKTVISENGSLCLVYNEDLPDDPYTHTLHVFDENGTEFFSKRIPAIDSVGISSDEDYFFAGTSHFTRGSLYSRFGELLWDYQARQASFISANPRTSISDDLNLIGIVDLGGVICLDKSGNEVINKSLTYLVEDRPAYDRPLVYIDVSGDGSRFVTGSEFIGYCLNDTGSILWSFEFANATSDDIGSAAISYDGKLVAASCRDNLFVLDENGKILSKHQIDLPVKRIFISDNGEVIAGGAQGGILYLLSEKTNLISIEIGNLPVKPVPAKIISQNASPTTRKSTPITTFLPIIALVITMAFLKQDW</sequence>
<accession>A0AA97FFH1</accession>
<dbReference type="PROSITE" id="PS50927">
    <property type="entry name" value="BULB_LECTIN"/>
    <property type="match status" value="1"/>
</dbReference>
<dbReference type="InterPro" id="IPR015943">
    <property type="entry name" value="WD40/YVTN_repeat-like_dom_sf"/>
</dbReference>
<dbReference type="KEGG" id="mefw:F1737_07060"/>
<dbReference type="Gene3D" id="2.130.10.10">
    <property type="entry name" value="YVTN repeat-like/Quinoprotein amine dehydrogenase"/>
    <property type="match status" value="1"/>
</dbReference>
<evidence type="ECO:0000313" key="3">
    <source>
        <dbReference type="Proteomes" id="UP001301797"/>
    </source>
</evidence>
<dbReference type="SUPFAM" id="SSF50998">
    <property type="entry name" value="Quinoprotein alcohol dehydrogenase-like"/>
    <property type="match status" value="1"/>
</dbReference>
<dbReference type="PANTHER" id="PTHR34512">
    <property type="entry name" value="CELL SURFACE PROTEIN"/>
    <property type="match status" value="1"/>
</dbReference>
<evidence type="ECO:0000259" key="1">
    <source>
        <dbReference type="PROSITE" id="PS50927"/>
    </source>
</evidence>